<dbReference type="OrthoDB" id="10061379at2759"/>
<proteinExistence type="predicted"/>
<evidence type="ECO:0000256" key="1">
    <source>
        <dbReference type="SAM" id="MobiDB-lite"/>
    </source>
</evidence>
<keyword evidence="4" id="KW-1185">Reference proteome</keyword>
<dbReference type="Pfam" id="PF01391">
    <property type="entry name" value="Collagen"/>
    <property type="match status" value="1"/>
</dbReference>
<feature type="chain" id="PRO_5040502904" evidence="2">
    <location>
        <begin position="22"/>
        <end position="90"/>
    </location>
</feature>
<organism evidence="3 4">
    <name type="scientific">Psylliodes chrysocephalus</name>
    <dbReference type="NCBI Taxonomy" id="3402493"/>
    <lineage>
        <taxon>Eukaryota</taxon>
        <taxon>Metazoa</taxon>
        <taxon>Ecdysozoa</taxon>
        <taxon>Arthropoda</taxon>
        <taxon>Hexapoda</taxon>
        <taxon>Insecta</taxon>
        <taxon>Pterygota</taxon>
        <taxon>Neoptera</taxon>
        <taxon>Endopterygota</taxon>
        <taxon>Coleoptera</taxon>
        <taxon>Polyphaga</taxon>
        <taxon>Cucujiformia</taxon>
        <taxon>Chrysomeloidea</taxon>
        <taxon>Chrysomelidae</taxon>
        <taxon>Galerucinae</taxon>
        <taxon>Alticini</taxon>
        <taxon>Psylliodes</taxon>
    </lineage>
</organism>
<evidence type="ECO:0000313" key="4">
    <source>
        <dbReference type="Proteomes" id="UP001153636"/>
    </source>
</evidence>
<dbReference type="EMBL" id="OV651820">
    <property type="protein sequence ID" value="CAH1114515.1"/>
    <property type="molecule type" value="Genomic_DNA"/>
</dbReference>
<dbReference type="Proteomes" id="UP001153636">
    <property type="component" value="Chromosome 8"/>
</dbReference>
<dbReference type="InterPro" id="IPR008160">
    <property type="entry name" value="Collagen"/>
</dbReference>
<evidence type="ECO:0000256" key="2">
    <source>
        <dbReference type="SAM" id="SignalP"/>
    </source>
</evidence>
<feature type="region of interest" description="Disordered" evidence="1">
    <location>
        <begin position="48"/>
        <end position="90"/>
    </location>
</feature>
<evidence type="ECO:0000313" key="3">
    <source>
        <dbReference type="EMBL" id="CAH1114515.1"/>
    </source>
</evidence>
<keyword evidence="2" id="KW-0732">Signal</keyword>
<protein>
    <submittedName>
        <fullName evidence="3">Uncharacterized protein</fullName>
    </submittedName>
</protein>
<reference evidence="3" key="1">
    <citation type="submission" date="2022-01" db="EMBL/GenBank/DDBJ databases">
        <authorList>
            <person name="King R."/>
        </authorList>
    </citation>
    <scope>NUCLEOTIDE SEQUENCE</scope>
</reference>
<gene>
    <name evidence="3" type="ORF">PSYICH_LOCUS14360</name>
</gene>
<feature type="signal peptide" evidence="2">
    <location>
        <begin position="1"/>
        <end position="21"/>
    </location>
</feature>
<sequence length="90" mass="9365">MKTALIFLTFLLGCLIWEAHSFTDEQKQQIEKICSTVVAGQKGILVGPPGLPGRKGETGEPGSPGLPGIAGRRGDYGEAGMIGLKGEPGE</sequence>
<name>A0A9P0GFZ1_9CUCU</name>
<accession>A0A9P0GFZ1</accession>
<dbReference type="AlphaFoldDB" id="A0A9P0GFZ1"/>